<name>A0A1H2CE70_MUCMA</name>
<feature type="domain" description="Arm DNA-binding" evidence="1">
    <location>
        <begin position="12"/>
        <end position="98"/>
    </location>
</feature>
<evidence type="ECO:0000313" key="3">
    <source>
        <dbReference type="Proteomes" id="UP000199679"/>
    </source>
</evidence>
<dbReference type="STRING" id="652787.SAMN05216490_4953"/>
<dbReference type="InterPro" id="IPR035386">
    <property type="entry name" value="Arm-DNA-bind_5"/>
</dbReference>
<keyword evidence="3" id="KW-1185">Reference proteome</keyword>
<dbReference type="EMBL" id="LT629740">
    <property type="protein sequence ID" value="SDT68845.1"/>
    <property type="molecule type" value="Genomic_DNA"/>
</dbReference>
<organism evidence="2 3">
    <name type="scientific">Mucilaginibacter mallensis</name>
    <dbReference type="NCBI Taxonomy" id="652787"/>
    <lineage>
        <taxon>Bacteria</taxon>
        <taxon>Pseudomonadati</taxon>
        <taxon>Bacteroidota</taxon>
        <taxon>Sphingobacteriia</taxon>
        <taxon>Sphingobacteriales</taxon>
        <taxon>Sphingobacteriaceae</taxon>
        <taxon>Mucilaginibacter</taxon>
    </lineage>
</organism>
<gene>
    <name evidence="2" type="ORF">SAMN05216490_4953</name>
</gene>
<reference evidence="2 3" key="1">
    <citation type="submission" date="2016-10" db="EMBL/GenBank/DDBJ databases">
        <authorList>
            <person name="de Groot N.N."/>
        </authorList>
    </citation>
    <scope>NUCLEOTIDE SEQUENCE [LARGE SCALE GENOMIC DNA]</scope>
    <source>
        <strain evidence="2 3">MP1X4</strain>
    </source>
</reference>
<proteinExistence type="predicted"/>
<dbReference type="Proteomes" id="UP000199679">
    <property type="component" value="Chromosome I"/>
</dbReference>
<sequence length="105" mass="12130">MKTTQRFSVLIWADKRKTDAAGLVPLYARITYLGKRAEISLKRRVHLTKWDAQIGFLKGTGPEARRINADINDTLDEIDKAFKFLKRTDEFITAEKIKLQYSGQE</sequence>
<evidence type="ECO:0000259" key="1">
    <source>
        <dbReference type="Pfam" id="PF17293"/>
    </source>
</evidence>
<accession>A0A1H2CE70</accession>
<evidence type="ECO:0000313" key="2">
    <source>
        <dbReference type="EMBL" id="SDT68845.1"/>
    </source>
</evidence>
<dbReference type="OrthoDB" id="892893at2"/>
<dbReference type="RefSeq" id="WP_091379699.1">
    <property type="nucleotide sequence ID" value="NZ_LT629740.1"/>
</dbReference>
<protein>
    <submittedName>
        <fullName evidence="2">Phage integrase SAM-like domain-containing protein</fullName>
    </submittedName>
</protein>
<dbReference type="AlphaFoldDB" id="A0A1H2CE70"/>
<dbReference type="Pfam" id="PF17293">
    <property type="entry name" value="Arm-DNA-bind_5"/>
    <property type="match status" value="1"/>
</dbReference>